<keyword evidence="4" id="KW-1185">Reference proteome</keyword>
<dbReference type="InterPro" id="IPR050300">
    <property type="entry name" value="GDXG_lipolytic_enzyme"/>
</dbReference>
<comment type="caution">
    <text evidence="3">The sequence shown here is derived from an EMBL/GenBank/DDBJ whole genome shotgun (WGS) entry which is preliminary data.</text>
</comment>
<dbReference type="EMBL" id="JWMF01000003">
    <property type="protein sequence ID" value="KJY52070.1"/>
    <property type="molecule type" value="Genomic_DNA"/>
</dbReference>
<dbReference type="InterPro" id="IPR013094">
    <property type="entry name" value="AB_hydrolase_3"/>
</dbReference>
<dbReference type="SUPFAM" id="SSF53474">
    <property type="entry name" value="alpha/beta-Hydrolases"/>
    <property type="match status" value="2"/>
</dbReference>
<dbReference type="InterPro" id="IPR029058">
    <property type="entry name" value="AB_hydrolase_fold"/>
</dbReference>
<proteinExistence type="predicted"/>
<reference evidence="3 4" key="1">
    <citation type="submission" date="2014-12" db="EMBL/GenBank/DDBJ databases">
        <title>Comparative genomics of the lactic acid bacteria isolated from the honey bee gut.</title>
        <authorList>
            <person name="Ellegaard K.M."/>
            <person name="Tamarit D."/>
            <person name="Javelind E."/>
            <person name="Olofsson T."/>
            <person name="Andersson S.G."/>
            <person name="Vasquez A."/>
        </authorList>
    </citation>
    <scope>NUCLEOTIDE SEQUENCE [LARGE SCALE GENOMIC DNA]</scope>
    <source>
        <strain evidence="3 4">Bin7</strain>
    </source>
</reference>
<dbReference type="GO" id="GO:0016787">
    <property type="term" value="F:hydrolase activity"/>
    <property type="evidence" value="ECO:0007669"/>
    <property type="project" value="UniProtKB-KW"/>
</dbReference>
<dbReference type="PATRIC" id="fig|1684.5.peg.158"/>
<dbReference type="Proteomes" id="UP000033567">
    <property type="component" value="Unassembled WGS sequence"/>
</dbReference>
<evidence type="ECO:0000313" key="4">
    <source>
        <dbReference type="Proteomes" id="UP000033567"/>
    </source>
</evidence>
<gene>
    <name evidence="3" type="ORF">JF70_01500</name>
</gene>
<dbReference type="Pfam" id="PF07859">
    <property type="entry name" value="Abhydrolase_3"/>
    <property type="match status" value="1"/>
</dbReference>
<sequence length="279" mass="30230">MQYFEQEIEGIDGSRAKFVGYSLDNSEEVVPDRARPSVLVIPGGGYEMTSDREAEPIAVQFLAAGCNAFVLRYSCWPSVYPTALVEAAEAMKRIREHADQWHVDPKAISIMGFSAGGHLAANLATTAGDQDLRAHGYDPDGVRPDGLMLGYPVITSGPLAHRGSIDHLLGDKKEDPAALEAVSIEKHIDSKTPPVFVWHTMEDGLVPPENTLMLVEACKQAGVSVEAHLFPHGGHGLGLGTEETAWQGTNGIEPCVQIWPHLATAWIKRTFRGQEDPTA</sequence>
<dbReference type="AlphaFoldDB" id="A0A0F4L064"/>
<organism evidence="3 4">
    <name type="scientific">Bifidobacterium mellis</name>
    <dbReference type="NCBI Taxonomy" id="1293823"/>
    <lineage>
        <taxon>Bacteria</taxon>
        <taxon>Bacillati</taxon>
        <taxon>Actinomycetota</taxon>
        <taxon>Actinomycetes</taxon>
        <taxon>Bifidobacteriales</taxon>
        <taxon>Bifidobacteriaceae</taxon>
        <taxon>Bifidobacterium</taxon>
    </lineage>
</organism>
<dbReference type="Gene3D" id="3.40.50.1820">
    <property type="entry name" value="alpha/beta hydrolase"/>
    <property type="match status" value="1"/>
</dbReference>
<feature type="domain" description="Alpha/beta hydrolase fold-3" evidence="2">
    <location>
        <begin position="41"/>
        <end position="236"/>
    </location>
</feature>
<evidence type="ECO:0000256" key="1">
    <source>
        <dbReference type="ARBA" id="ARBA00022801"/>
    </source>
</evidence>
<dbReference type="RefSeq" id="WP_045934932.1">
    <property type="nucleotide sequence ID" value="NZ_KQ033885.1"/>
</dbReference>
<accession>A0A0F4L064</accession>
<evidence type="ECO:0000313" key="3">
    <source>
        <dbReference type="EMBL" id="KJY52070.1"/>
    </source>
</evidence>
<dbReference type="PANTHER" id="PTHR48081:SF6">
    <property type="entry name" value="PEPTIDASE S9 PROLYL OLIGOPEPTIDASE CATALYTIC DOMAIN-CONTAINING PROTEIN"/>
    <property type="match status" value="1"/>
</dbReference>
<keyword evidence="1" id="KW-0378">Hydrolase</keyword>
<name>A0A0F4L064_9BIFI</name>
<evidence type="ECO:0000259" key="2">
    <source>
        <dbReference type="Pfam" id="PF07859"/>
    </source>
</evidence>
<protein>
    <recommendedName>
        <fullName evidence="2">Alpha/beta hydrolase fold-3 domain-containing protein</fullName>
    </recommendedName>
</protein>
<dbReference type="PANTHER" id="PTHR48081">
    <property type="entry name" value="AB HYDROLASE SUPERFAMILY PROTEIN C4A8.06C"/>
    <property type="match status" value="1"/>
</dbReference>